<dbReference type="PROSITE" id="PS50916">
    <property type="entry name" value="RABBD"/>
    <property type="match status" value="1"/>
</dbReference>
<dbReference type="FunFam" id="2.60.40.10:FF:000022">
    <property type="entry name" value="Cardiac titin"/>
    <property type="match status" value="1"/>
</dbReference>
<dbReference type="KEGG" id="lak:106175185"/>
<dbReference type="SMART" id="SM00408">
    <property type="entry name" value="IGc2"/>
    <property type="match status" value="2"/>
</dbReference>
<dbReference type="Pfam" id="PF07679">
    <property type="entry name" value="I-set"/>
    <property type="match status" value="2"/>
</dbReference>
<feature type="region of interest" description="Disordered" evidence="5">
    <location>
        <begin position="878"/>
        <end position="948"/>
    </location>
</feature>
<keyword evidence="4" id="KW-0393">Immunoglobulin domain</keyword>
<dbReference type="InterPro" id="IPR036179">
    <property type="entry name" value="Ig-like_dom_sf"/>
</dbReference>
<feature type="compositionally biased region" description="Polar residues" evidence="5">
    <location>
        <begin position="899"/>
        <end position="921"/>
    </location>
</feature>
<dbReference type="GeneID" id="106175185"/>
<feature type="region of interest" description="Disordered" evidence="5">
    <location>
        <begin position="1008"/>
        <end position="1052"/>
    </location>
</feature>
<evidence type="ECO:0000256" key="3">
    <source>
        <dbReference type="ARBA" id="ARBA00022833"/>
    </source>
</evidence>
<evidence type="ECO:0000256" key="5">
    <source>
        <dbReference type="SAM" id="MobiDB-lite"/>
    </source>
</evidence>
<feature type="domain" description="Ig-like" evidence="6">
    <location>
        <begin position="656"/>
        <end position="735"/>
    </location>
</feature>
<evidence type="ECO:0000256" key="4">
    <source>
        <dbReference type="ARBA" id="ARBA00023319"/>
    </source>
</evidence>
<name>A0A1S3JQ75_LINAN</name>
<dbReference type="InterPro" id="IPR003598">
    <property type="entry name" value="Ig_sub2"/>
</dbReference>
<dbReference type="InterPro" id="IPR041282">
    <property type="entry name" value="FYVE_2"/>
</dbReference>
<organism evidence="8 9">
    <name type="scientific">Lingula anatina</name>
    <name type="common">Brachiopod</name>
    <name type="synonym">Lingula unguis</name>
    <dbReference type="NCBI Taxonomy" id="7574"/>
    <lineage>
        <taxon>Eukaryota</taxon>
        <taxon>Metazoa</taxon>
        <taxon>Spiralia</taxon>
        <taxon>Lophotrochozoa</taxon>
        <taxon>Brachiopoda</taxon>
        <taxon>Linguliformea</taxon>
        <taxon>Lingulata</taxon>
        <taxon>Lingulida</taxon>
        <taxon>Linguloidea</taxon>
        <taxon>Lingulidae</taxon>
        <taxon>Lingula</taxon>
    </lineage>
</organism>
<dbReference type="InterPro" id="IPR013098">
    <property type="entry name" value="Ig_I-set"/>
</dbReference>
<dbReference type="Gene3D" id="3.30.40.10">
    <property type="entry name" value="Zinc/RING finger domain, C3HC4 (zinc finger)"/>
    <property type="match status" value="1"/>
</dbReference>
<dbReference type="GO" id="GO:0006886">
    <property type="term" value="P:intracellular protein transport"/>
    <property type="evidence" value="ECO:0007669"/>
    <property type="project" value="InterPro"/>
</dbReference>
<dbReference type="GO" id="GO:0017022">
    <property type="term" value="F:myosin binding"/>
    <property type="evidence" value="ECO:0007669"/>
    <property type="project" value="TreeGrafter"/>
</dbReference>
<dbReference type="SUPFAM" id="SSF48726">
    <property type="entry name" value="Immunoglobulin"/>
    <property type="match status" value="2"/>
</dbReference>
<feature type="compositionally biased region" description="Acidic residues" evidence="5">
    <location>
        <begin position="1214"/>
        <end position="1225"/>
    </location>
</feature>
<dbReference type="InParanoid" id="A0A1S3JQ75"/>
<feature type="compositionally biased region" description="Basic and acidic residues" evidence="5">
    <location>
        <begin position="1181"/>
        <end position="1209"/>
    </location>
</feature>
<feature type="domain" description="RabBD" evidence="7">
    <location>
        <begin position="5"/>
        <end position="125"/>
    </location>
</feature>
<evidence type="ECO:0000313" key="8">
    <source>
        <dbReference type="Proteomes" id="UP000085678"/>
    </source>
</evidence>
<dbReference type="InterPro" id="IPR006788">
    <property type="entry name" value="Myrip/Melanophilin"/>
</dbReference>
<dbReference type="GO" id="GO:0003779">
    <property type="term" value="F:actin binding"/>
    <property type="evidence" value="ECO:0007669"/>
    <property type="project" value="TreeGrafter"/>
</dbReference>
<keyword evidence="2" id="KW-0863">Zinc-finger</keyword>
<dbReference type="GO" id="GO:0031267">
    <property type="term" value="F:small GTPase binding"/>
    <property type="evidence" value="ECO:0007669"/>
    <property type="project" value="InterPro"/>
</dbReference>
<feature type="region of interest" description="Disordered" evidence="5">
    <location>
        <begin position="1103"/>
        <end position="1122"/>
    </location>
</feature>
<gene>
    <name evidence="9" type="primary">LOC106175185</name>
</gene>
<accession>A0A1S3JQ75</accession>
<feature type="compositionally biased region" description="Polar residues" evidence="5">
    <location>
        <begin position="588"/>
        <end position="611"/>
    </location>
</feature>
<evidence type="ECO:0000256" key="1">
    <source>
        <dbReference type="ARBA" id="ARBA00022723"/>
    </source>
</evidence>
<sequence length="1243" mass="140413">MMGRLLEVSSLTKEECDRILQVIQKDFELREQEKKRLSLIKEEISEESTKTTILAKQKNFNDNCCMRCFRTFVFLFRSRVHCDVCKFNVCKDCCSWNKEVEVYVCHVCQRQINLKLQSCDWFYENVRKRFKRFGSAKVLRSLYKKNIESESENDSGYDHSIKSTQQGFGKTRPTFQNLFLEESLNGSDGLMPLDEVEAARQSFDTIKAEEFVKFREDLSNILKEMEVALDSHSQGALSEEDQGTYDEAMSAYQTHIRNTLANLVGTMHSAELMTAGGDMMAAPTHENIKELVTKQAEQVLGRPLELPIVDPSLPNTSVDSGQPFEDLLSRALVHNVLEKYRHQARTKQEQLDLRQTAPLSNEDLSTISGVDEVNLDDSTLQEHQVPLPSFKEDDSMREVDPDMLSVAGTDYSSVLPETDVESHLTWDTESAVSNRSWTGNWFFREKHQISPYDNFGNKILGNTEREDSLMMYVPKANQPLAATVGEKNVDDLSELSDDTLTDDEEDTVDMECSPDVLTKYQHFLEGEEEDEDEDELESLASFNAAILDDSEGSFSPRTSSFKKEKRSENLKSKKKHARKTGDKFPAETSPNSSDRLELSSLQRTAASNQLPVQEVQDSTKEIKSPKEASPGHLTGTVSETISDDEPVESGMEVDDPKFVIKPISVKVLEGETAQIKCEVKGTQPIDVFWYRDNKTVVQLEDEDKYECSTEADVHTLEVFDTTKADQGQYMCIVINEKGQSYWTFGLKVEDNPMDKSKPEFLKQPASVEVIEGQSAKLRCKVKGYPPPRVLWFKDGKKIYSSEECTIMKTGNRDYMLYIDAASLDDDAEYTVSARNICGEVKCSVELLVEPAPEALPNVESKSIPQSEVKSKSILQFVQTSKNPPAGKDGSKDTRKQSVDDNVSAKSDYNSNTQHAKSTLPQFSEDGKSKSLQMTHSQNNNPEQGVEHHFPSGERQYHIVDEEALLTEHENMTSTAKTVRKLTSTALQVLNSAEDIVKASSDQVAQEPKVQKKKVLSGEKRKSTAISPVKEGVSERHEEKYTKGSKSKIPQGGLKAVSHLEVDPQPSNPDDVLKIQCGLHRIDSKRYKRDFIVNRKTDSVKLAESGPSAKLESIPQGQSVDEEVAEQEEKIYMTAGKVFSLEDRIQRLQHQVEETTEDTSNEDMSYLEDQVARAAAQVTQRQREVTSIETKVGRLHERSYERKNSEEAHEAQLSSEEEPDSREEVEELRLPSVKSLREKFKQGL</sequence>
<dbReference type="RefSeq" id="XP_013412510.1">
    <property type="nucleotide sequence ID" value="XM_013557056.1"/>
</dbReference>
<feature type="region of interest" description="Disordered" evidence="5">
    <location>
        <begin position="547"/>
        <end position="651"/>
    </location>
</feature>
<dbReference type="PANTHER" id="PTHR14555:SF3">
    <property type="entry name" value="RABBD DOMAIN-CONTAINING PROTEIN"/>
    <property type="match status" value="1"/>
</dbReference>
<dbReference type="FunFam" id="2.60.40.10:FF:000107">
    <property type="entry name" value="Myosin, light chain kinase a"/>
    <property type="match status" value="1"/>
</dbReference>
<dbReference type="PROSITE" id="PS50835">
    <property type="entry name" value="IG_LIKE"/>
    <property type="match status" value="2"/>
</dbReference>
<keyword evidence="3" id="KW-0862">Zinc</keyword>
<dbReference type="GO" id="GO:0008270">
    <property type="term" value="F:zinc ion binding"/>
    <property type="evidence" value="ECO:0007669"/>
    <property type="project" value="UniProtKB-KW"/>
</dbReference>
<reference evidence="9" key="1">
    <citation type="submission" date="2025-08" db="UniProtKB">
        <authorList>
            <consortium name="RefSeq"/>
        </authorList>
    </citation>
    <scope>IDENTIFICATION</scope>
    <source>
        <tissue evidence="9">Gonads</tissue>
    </source>
</reference>
<dbReference type="InterPro" id="IPR013783">
    <property type="entry name" value="Ig-like_fold"/>
</dbReference>
<evidence type="ECO:0000256" key="2">
    <source>
        <dbReference type="ARBA" id="ARBA00022771"/>
    </source>
</evidence>
<keyword evidence="1" id="KW-0479">Metal-binding</keyword>
<dbReference type="SUPFAM" id="SSF57903">
    <property type="entry name" value="FYVE/PHD zinc finger"/>
    <property type="match status" value="1"/>
</dbReference>
<feature type="compositionally biased region" description="Basic and acidic residues" evidence="5">
    <location>
        <begin position="888"/>
        <end position="898"/>
    </location>
</feature>
<dbReference type="Proteomes" id="UP000085678">
    <property type="component" value="Unplaced"/>
</dbReference>
<feature type="compositionally biased region" description="Basic and acidic residues" evidence="5">
    <location>
        <begin position="561"/>
        <end position="571"/>
    </location>
</feature>
<feature type="region of interest" description="Disordered" evidence="5">
    <location>
        <begin position="1181"/>
        <end position="1228"/>
    </location>
</feature>
<feature type="compositionally biased region" description="Acidic residues" evidence="5">
    <location>
        <begin position="641"/>
        <end position="651"/>
    </location>
</feature>
<keyword evidence="8" id="KW-1185">Reference proteome</keyword>
<dbReference type="FunFam" id="3.30.40.10:FF:000018">
    <property type="entry name" value="Synaptotagmin-like 5, isoform CRA_a"/>
    <property type="match status" value="1"/>
</dbReference>
<dbReference type="OrthoDB" id="10072397at2759"/>
<feature type="compositionally biased region" description="Polar residues" evidence="5">
    <location>
        <begin position="929"/>
        <end position="942"/>
    </location>
</feature>
<evidence type="ECO:0000259" key="7">
    <source>
        <dbReference type="PROSITE" id="PS50916"/>
    </source>
</evidence>
<evidence type="ECO:0000313" key="9">
    <source>
        <dbReference type="RefSeq" id="XP_013412510.1"/>
    </source>
</evidence>
<feature type="region of interest" description="Disordered" evidence="5">
    <location>
        <begin position="150"/>
        <end position="169"/>
    </location>
</feature>
<feature type="compositionally biased region" description="Basic and acidic residues" evidence="5">
    <location>
        <begin position="1031"/>
        <end position="1041"/>
    </location>
</feature>
<dbReference type="InterPro" id="IPR011011">
    <property type="entry name" value="Znf_FYVE_PHD"/>
</dbReference>
<dbReference type="PANTHER" id="PTHR14555">
    <property type="entry name" value="MYELIN-ASSOCIATED OLIGODENDROCYTIC BASIC PROTEIN MOBP -RELATED"/>
    <property type="match status" value="1"/>
</dbReference>
<dbReference type="GO" id="GO:0030864">
    <property type="term" value="C:cortical actin cytoskeleton"/>
    <property type="evidence" value="ECO:0007669"/>
    <property type="project" value="TreeGrafter"/>
</dbReference>
<proteinExistence type="predicted"/>
<dbReference type="Pfam" id="PF02318">
    <property type="entry name" value="FYVE_2"/>
    <property type="match status" value="1"/>
</dbReference>
<evidence type="ECO:0000259" key="6">
    <source>
        <dbReference type="PROSITE" id="PS50835"/>
    </source>
</evidence>
<dbReference type="Pfam" id="PF04698">
    <property type="entry name" value="Rab_eff_C"/>
    <property type="match status" value="1"/>
</dbReference>
<feature type="compositionally biased region" description="Basic and acidic residues" evidence="5">
    <location>
        <begin position="617"/>
        <end position="626"/>
    </location>
</feature>
<dbReference type="InterPro" id="IPR010911">
    <property type="entry name" value="Rab_BD"/>
</dbReference>
<dbReference type="InterPro" id="IPR013083">
    <property type="entry name" value="Znf_RING/FYVE/PHD"/>
</dbReference>
<dbReference type="SMART" id="SM00409">
    <property type="entry name" value="IG"/>
    <property type="match status" value="2"/>
</dbReference>
<protein>
    <submittedName>
        <fullName evidence="9">Titin</fullName>
    </submittedName>
</protein>
<dbReference type="AlphaFoldDB" id="A0A1S3JQ75"/>
<feature type="domain" description="Ig-like" evidence="6">
    <location>
        <begin position="758"/>
        <end position="849"/>
    </location>
</feature>
<dbReference type="InterPro" id="IPR003599">
    <property type="entry name" value="Ig_sub"/>
</dbReference>
<dbReference type="InterPro" id="IPR051745">
    <property type="entry name" value="Intracell_Transport_Effector"/>
</dbReference>
<dbReference type="InterPro" id="IPR007110">
    <property type="entry name" value="Ig-like_dom"/>
</dbReference>
<dbReference type="Gene3D" id="2.60.40.10">
    <property type="entry name" value="Immunoglobulins"/>
    <property type="match status" value="2"/>
</dbReference>